<reference evidence="1 2" key="1">
    <citation type="journal article" date="2022" name="Genome Biol. Evol.">
        <title>The Spruce Budworm Genome: Reconstructing the Evolutionary History of Antifreeze Proteins.</title>
        <authorList>
            <person name="Beliveau C."/>
            <person name="Gagne P."/>
            <person name="Picq S."/>
            <person name="Vernygora O."/>
            <person name="Keeling C.I."/>
            <person name="Pinkney K."/>
            <person name="Doucet D."/>
            <person name="Wen F."/>
            <person name="Johnston J.S."/>
            <person name="Maaroufi H."/>
            <person name="Boyle B."/>
            <person name="Laroche J."/>
            <person name="Dewar K."/>
            <person name="Juretic N."/>
            <person name="Blackburn G."/>
            <person name="Nisole A."/>
            <person name="Brunet B."/>
            <person name="Brandao M."/>
            <person name="Lumley L."/>
            <person name="Duan J."/>
            <person name="Quan G."/>
            <person name="Lucarotti C.J."/>
            <person name="Roe A.D."/>
            <person name="Sperling F.A.H."/>
            <person name="Levesque R.C."/>
            <person name="Cusson M."/>
        </authorList>
    </citation>
    <scope>NUCLEOTIDE SEQUENCE [LARGE SCALE GENOMIC DNA]</scope>
    <source>
        <strain evidence="1">Glfc:IPQL:Cfum</strain>
    </source>
</reference>
<organism evidence="1 2">
    <name type="scientific">Choristoneura fumiferana</name>
    <name type="common">Spruce budworm moth</name>
    <name type="synonym">Archips fumiferana</name>
    <dbReference type="NCBI Taxonomy" id="7141"/>
    <lineage>
        <taxon>Eukaryota</taxon>
        <taxon>Metazoa</taxon>
        <taxon>Ecdysozoa</taxon>
        <taxon>Arthropoda</taxon>
        <taxon>Hexapoda</taxon>
        <taxon>Insecta</taxon>
        <taxon>Pterygota</taxon>
        <taxon>Neoptera</taxon>
        <taxon>Endopterygota</taxon>
        <taxon>Lepidoptera</taxon>
        <taxon>Glossata</taxon>
        <taxon>Ditrysia</taxon>
        <taxon>Tortricoidea</taxon>
        <taxon>Tortricidae</taxon>
        <taxon>Tortricinae</taxon>
        <taxon>Choristoneura</taxon>
    </lineage>
</organism>
<sequence>MNDSECHRELLQVILRDIGKTGIEELGIPPIDPVELKNVSISIADLVDVTLVDGVGLGVKDCKINSMVTDIPGGRISVDILCDITVKGHYKASSSSPLIKALLGKDYLHGDGYGKVRAEKIHLKFDFKISVSRGDDGEVYLTGIYNATKYQYEFLGDIAFAANNIFLGDEDISEDAVRLLNQSAKSLAPYFGATFIEKALEILFTVTGKFFRTVPTRLYLQEDLTPYIHK</sequence>
<comment type="caution">
    <text evidence="1">The sequence shown here is derived from an EMBL/GenBank/DDBJ whole genome shotgun (WGS) entry which is preliminary data.</text>
</comment>
<name>A0ACC0JK62_CHOFU</name>
<dbReference type="EMBL" id="CM046104">
    <property type="protein sequence ID" value="KAI8424487.1"/>
    <property type="molecule type" value="Genomic_DNA"/>
</dbReference>
<dbReference type="Proteomes" id="UP001064048">
    <property type="component" value="Chromosome 4"/>
</dbReference>
<proteinExistence type="predicted"/>
<evidence type="ECO:0000313" key="1">
    <source>
        <dbReference type="EMBL" id="KAI8424487.1"/>
    </source>
</evidence>
<evidence type="ECO:0000313" key="2">
    <source>
        <dbReference type="Proteomes" id="UP001064048"/>
    </source>
</evidence>
<gene>
    <name evidence="1" type="ORF">MSG28_002958</name>
</gene>
<keyword evidence="2" id="KW-1185">Reference proteome</keyword>
<accession>A0ACC0JK62</accession>
<protein>
    <submittedName>
        <fullName evidence="1">Uncharacterized protein</fullName>
    </submittedName>
</protein>